<evidence type="ECO:0000256" key="8">
    <source>
        <dbReference type="ARBA" id="ARBA00023224"/>
    </source>
</evidence>
<feature type="transmembrane region" description="Helical" evidence="9">
    <location>
        <begin position="279"/>
        <end position="299"/>
    </location>
</feature>
<dbReference type="OrthoDB" id="5950040at2759"/>
<feature type="transmembrane region" description="Helical" evidence="9">
    <location>
        <begin position="171"/>
        <end position="193"/>
    </location>
</feature>
<evidence type="ECO:0000259" key="10">
    <source>
        <dbReference type="PROSITE" id="PS50262"/>
    </source>
</evidence>
<keyword evidence="8" id="KW-0807">Transducer</keyword>
<accession>A0A8B8EBN4</accession>
<evidence type="ECO:0000313" key="12">
    <source>
        <dbReference type="RefSeq" id="XP_022337525.1"/>
    </source>
</evidence>
<dbReference type="SMART" id="SM01381">
    <property type="entry name" value="7TM_GPCR_Srsx"/>
    <property type="match status" value="1"/>
</dbReference>
<keyword evidence="5" id="KW-0297">G-protein coupled receptor</keyword>
<dbReference type="PRINTS" id="PR00237">
    <property type="entry name" value="GPCRRHODOPSN"/>
</dbReference>
<gene>
    <name evidence="12" type="primary">LOC111133412</name>
</gene>
<dbReference type="PANTHER" id="PTHR45695:SF15">
    <property type="entry name" value="OPSIN RH2"/>
    <property type="match status" value="1"/>
</dbReference>
<evidence type="ECO:0000256" key="6">
    <source>
        <dbReference type="ARBA" id="ARBA00023136"/>
    </source>
</evidence>
<comment type="subcellular location">
    <subcellularLocation>
        <location evidence="1">Membrane</location>
        <topology evidence="1">Multi-pass membrane protein</topology>
    </subcellularLocation>
</comment>
<dbReference type="Pfam" id="PF00001">
    <property type="entry name" value="7tm_1"/>
    <property type="match status" value="1"/>
</dbReference>
<dbReference type="AlphaFoldDB" id="A0A8B8EBN4"/>
<dbReference type="PROSITE" id="PS50262">
    <property type="entry name" value="G_PROTEIN_RECEP_F1_2"/>
    <property type="match status" value="1"/>
</dbReference>
<evidence type="ECO:0000256" key="3">
    <source>
        <dbReference type="ARBA" id="ARBA00022692"/>
    </source>
</evidence>
<dbReference type="GO" id="GO:0004983">
    <property type="term" value="F:neuropeptide Y receptor activity"/>
    <property type="evidence" value="ECO:0007669"/>
    <property type="project" value="InterPro"/>
</dbReference>
<feature type="transmembrane region" description="Helical" evidence="9">
    <location>
        <begin position="83"/>
        <end position="105"/>
    </location>
</feature>
<feature type="transmembrane region" description="Helical" evidence="9">
    <location>
        <begin position="126"/>
        <end position="151"/>
    </location>
</feature>
<dbReference type="InterPro" id="IPR000276">
    <property type="entry name" value="GPCR_Rhodpsn"/>
</dbReference>
<dbReference type="Proteomes" id="UP000694844">
    <property type="component" value="Chromosome 5"/>
</dbReference>
<name>A0A8B8EBN4_CRAVI</name>
<keyword evidence="7" id="KW-0675">Receptor</keyword>
<dbReference type="PRINTS" id="PR01012">
    <property type="entry name" value="NRPEPTIDEYR"/>
</dbReference>
<proteinExistence type="inferred from homology"/>
<evidence type="ECO:0000256" key="7">
    <source>
        <dbReference type="ARBA" id="ARBA00023170"/>
    </source>
</evidence>
<reference evidence="12" key="1">
    <citation type="submission" date="2025-08" db="UniProtKB">
        <authorList>
            <consortium name="RefSeq"/>
        </authorList>
    </citation>
    <scope>IDENTIFICATION</scope>
    <source>
        <tissue evidence="12">Whole sample</tissue>
    </source>
</reference>
<dbReference type="Gene3D" id="1.20.1070.10">
    <property type="entry name" value="Rhodopsin 7-helix transmembrane proteins"/>
    <property type="match status" value="1"/>
</dbReference>
<dbReference type="RefSeq" id="XP_022337525.1">
    <property type="nucleotide sequence ID" value="XM_022481817.1"/>
</dbReference>
<keyword evidence="11" id="KW-1185">Reference proteome</keyword>
<evidence type="ECO:0000256" key="9">
    <source>
        <dbReference type="SAM" id="Phobius"/>
    </source>
</evidence>
<dbReference type="InterPro" id="IPR017452">
    <property type="entry name" value="GPCR_Rhodpsn_7TM"/>
</dbReference>
<evidence type="ECO:0000256" key="2">
    <source>
        <dbReference type="ARBA" id="ARBA00010663"/>
    </source>
</evidence>
<dbReference type="GO" id="GO:0005886">
    <property type="term" value="C:plasma membrane"/>
    <property type="evidence" value="ECO:0007669"/>
    <property type="project" value="TreeGrafter"/>
</dbReference>
<dbReference type="GeneID" id="111133412"/>
<protein>
    <submittedName>
        <fullName evidence="12">Cholecystokinin receptor type A-like</fullName>
    </submittedName>
</protein>
<keyword evidence="3 9" id="KW-0812">Transmembrane</keyword>
<keyword evidence="4 9" id="KW-1133">Transmembrane helix</keyword>
<sequence length="376" mass="41593">MTLTIASGIFLSAMASILVFAVISNFLVIFVVIRNKKMRSVTNIFIGNLAVSDIVLGAFILPMRLHDLSHADNFHEGEFMCRVINGCPILCITSSIFTLVAVSFERKQGIVHSLRPQLTIAASRKLVLGMWLMAASVAAPSFAEYSVITVALTQNETMESCRSTFPPDYSFVNGLGVLLLAYVIPLITMWYNYVLIIRFVMRKTSSAKETPDNESQGNQAKEQIEANHENAFKNLSNGNLTTISTLESKASSSKLVSNQTAEKTDKPPKSVLLAKRMKIIQMLIIVAVLFAISWLPFFVSLVVAKVNGTDDSEDAKGAYNLLMIFLATFSTGYNVIVYVIFNPNFRKAILDIICCRSLRKNKVWVGSMNTSRKDGD</sequence>
<evidence type="ECO:0000256" key="5">
    <source>
        <dbReference type="ARBA" id="ARBA00023040"/>
    </source>
</evidence>
<evidence type="ECO:0000313" key="11">
    <source>
        <dbReference type="Proteomes" id="UP000694844"/>
    </source>
</evidence>
<dbReference type="PANTHER" id="PTHR45695">
    <property type="entry name" value="LEUCOKININ RECEPTOR-RELATED"/>
    <property type="match status" value="1"/>
</dbReference>
<comment type="similarity">
    <text evidence="2">Belongs to the G-protein coupled receptor 1 family.</text>
</comment>
<evidence type="ECO:0000256" key="4">
    <source>
        <dbReference type="ARBA" id="ARBA00022989"/>
    </source>
</evidence>
<organism evidence="11 12">
    <name type="scientific">Crassostrea virginica</name>
    <name type="common">Eastern oyster</name>
    <dbReference type="NCBI Taxonomy" id="6565"/>
    <lineage>
        <taxon>Eukaryota</taxon>
        <taxon>Metazoa</taxon>
        <taxon>Spiralia</taxon>
        <taxon>Lophotrochozoa</taxon>
        <taxon>Mollusca</taxon>
        <taxon>Bivalvia</taxon>
        <taxon>Autobranchia</taxon>
        <taxon>Pteriomorphia</taxon>
        <taxon>Ostreida</taxon>
        <taxon>Ostreoidea</taxon>
        <taxon>Ostreidae</taxon>
        <taxon>Crassostrea</taxon>
    </lineage>
</organism>
<evidence type="ECO:0000256" key="1">
    <source>
        <dbReference type="ARBA" id="ARBA00004141"/>
    </source>
</evidence>
<feature type="transmembrane region" description="Helical" evidence="9">
    <location>
        <begin position="45"/>
        <end position="63"/>
    </location>
</feature>
<dbReference type="KEGG" id="cvn:111133412"/>
<dbReference type="SUPFAM" id="SSF81321">
    <property type="entry name" value="Family A G protein-coupled receptor-like"/>
    <property type="match status" value="1"/>
</dbReference>
<feature type="transmembrane region" description="Helical" evidence="9">
    <location>
        <begin position="6"/>
        <end position="33"/>
    </location>
</feature>
<dbReference type="InterPro" id="IPR000611">
    <property type="entry name" value="NPY_rcpt"/>
</dbReference>
<feature type="transmembrane region" description="Helical" evidence="9">
    <location>
        <begin position="319"/>
        <end position="341"/>
    </location>
</feature>
<keyword evidence="6 9" id="KW-0472">Membrane</keyword>
<feature type="domain" description="G-protein coupled receptors family 1 profile" evidence="10">
    <location>
        <begin position="24"/>
        <end position="338"/>
    </location>
</feature>